<evidence type="ECO:0000256" key="1">
    <source>
        <dbReference type="SAM" id="Phobius"/>
    </source>
</evidence>
<feature type="transmembrane region" description="Helical" evidence="1">
    <location>
        <begin position="12"/>
        <end position="31"/>
    </location>
</feature>
<protein>
    <submittedName>
        <fullName evidence="2">Uncharacterized protein</fullName>
    </submittedName>
</protein>
<dbReference type="EMBL" id="JBAKAZ010000006">
    <property type="protein sequence ID" value="MEL0628489.1"/>
    <property type="molecule type" value="Genomic_DNA"/>
</dbReference>
<proteinExistence type="predicted"/>
<keyword evidence="1" id="KW-0812">Transmembrane</keyword>
<evidence type="ECO:0000313" key="2">
    <source>
        <dbReference type="EMBL" id="MEL0628489.1"/>
    </source>
</evidence>
<reference evidence="2 3" key="1">
    <citation type="submission" date="2024-02" db="EMBL/GenBank/DDBJ databases">
        <title>Bacteria isolated from the canopy kelp, Nereocystis luetkeana.</title>
        <authorList>
            <person name="Pfister C.A."/>
            <person name="Younker I.T."/>
            <person name="Light S.H."/>
        </authorList>
    </citation>
    <scope>NUCLEOTIDE SEQUENCE [LARGE SCALE GENOMIC DNA]</scope>
    <source>
        <strain evidence="2 3">TI.1.05</strain>
    </source>
</reference>
<keyword evidence="1" id="KW-1133">Transmembrane helix</keyword>
<accession>A0ABU9GMG7</accession>
<keyword evidence="1" id="KW-0472">Membrane</keyword>
<dbReference type="Proteomes" id="UP001369082">
    <property type="component" value="Unassembled WGS sequence"/>
</dbReference>
<evidence type="ECO:0000313" key="3">
    <source>
        <dbReference type="Proteomes" id="UP001369082"/>
    </source>
</evidence>
<name>A0ABU9GMG7_9GAMM</name>
<gene>
    <name evidence="2" type="ORF">V6256_02620</name>
</gene>
<feature type="transmembrane region" description="Helical" evidence="1">
    <location>
        <begin position="51"/>
        <end position="69"/>
    </location>
</feature>
<comment type="caution">
    <text evidence="2">The sequence shown here is derived from an EMBL/GenBank/DDBJ whole genome shotgun (WGS) entry which is preliminary data.</text>
</comment>
<keyword evidence="3" id="KW-1185">Reference proteome</keyword>
<sequence>MNQPLTQALSLTWKLSTVLILPVIIAIYVKVMDAYYGPFTFSELDQGQNSHKWIILAIYLFFLLCWNRLNPHVIHLLKRLEY</sequence>
<organism evidence="2 3">
    <name type="scientific">Psychromonas aquatilis</name>
    <dbReference type="NCBI Taxonomy" id="2005072"/>
    <lineage>
        <taxon>Bacteria</taxon>
        <taxon>Pseudomonadati</taxon>
        <taxon>Pseudomonadota</taxon>
        <taxon>Gammaproteobacteria</taxon>
        <taxon>Alteromonadales</taxon>
        <taxon>Psychromonadaceae</taxon>
        <taxon>Psychromonas</taxon>
    </lineage>
</organism>
<dbReference type="RefSeq" id="WP_341596467.1">
    <property type="nucleotide sequence ID" value="NZ_JBAKAZ010000006.1"/>
</dbReference>